<feature type="transmembrane region" description="Helical" evidence="1">
    <location>
        <begin position="54"/>
        <end position="74"/>
    </location>
</feature>
<protein>
    <recommendedName>
        <fullName evidence="4">DUF4184 family protein</fullName>
    </recommendedName>
</protein>
<dbReference type="InterPro" id="IPR025238">
    <property type="entry name" value="DUF4184"/>
</dbReference>
<organism evidence="2 3">
    <name type="scientific">Moritella viscosa</name>
    <dbReference type="NCBI Taxonomy" id="80854"/>
    <lineage>
        <taxon>Bacteria</taxon>
        <taxon>Pseudomonadati</taxon>
        <taxon>Pseudomonadota</taxon>
        <taxon>Gammaproteobacteria</taxon>
        <taxon>Alteromonadales</taxon>
        <taxon>Moritellaceae</taxon>
        <taxon>Moritella</taxon>
    </lineage>
</organism>
<proteinExistence type="predicted"/>
<accession>A0A1L0BVQ7</accession>
<evidence type="ECO:0000256" key="1">
    <source>
        <dbReference type="SAM" id="Phobius"/>
    </source>
</evidence>
<reference evidence="2 3" key="1">
    <citation type="submission" date="2016-11" db="EMBL/GenBank/DDBJ databases">
        <authorList>
            <person name="Jaros S."/>
            <person name="Januszkiewicz K."/>
            <person name="Wedrychowicz H."/>
        </authorList>
    </citation>
    <scope>NUCLEOTIDE SEQUENCE [LARGE SCALE GENOMIC DNA]</scope>
    <source>
        <strain evidence="2">NVI 5450</strain>
    </source>
</reference>
<dbReference type="RefSeq" id="WP_045110795.1">
    <property type="nucleotide sequence ID" value="NZ_CAWQZC010000130.1"/>
</dbReference>
<evidence type="ECO:0000313" key="3">
    <source>
        <dbReference type="Proteomes" id="UP000183794"/>
    </source>
</evidence>
<dbReference type="Proteomes" id="UP000183794">
    <property type="component" value="Unassembled WGS sequence"/>
</dbReference>
<gene>
    <name evidence="2" type="ORF">NVI5450_3506</name>
</gene>
<dbReference type="OrthoDB" id="8481923at2"/>
<evidence type="ECO:0000313" key="2">
    <source>
        <dbReference type="EMBL" id="SGZ09835.1"/>
    </source>
</evidence>
<feature type="transmembrane region" description="Helical" evidence="1">
    <location>
        <begin position="145"/>
        <end position="164"/>
    </location>
</feature>
<feature type="transmembrane region" description="Helical" evidence="1">
    <location>
        <begin position="176"/>
        <end position="196"/>
    </location>
</feature>
<sequence length="239" mass="26637">MPYTLSHAVVALPVSVIARGRIPLAAMVVGSMSPDFPYLLALSPTEAPGHSESGVLIYCLLPSLLMLLVWYRWIEGPTLELFRLPRREWSFGKSSYFLVVLGVLIGAYSHVLWDATSHFDGLFVVNSEFWNREILSLPMYKLNQYGGGILGLAALFVWYVFAVIKNRQEQYQGKLIIGVLVYSISIVFFVLLANIVHGSTVIIEFAVRSAIGGIVGGICGMCMYAFMVHLQADKKYYNE</sequence>
<feature type="transmembrane region" description="Helical" evidence="1">
    <location>
        <begin position="202"/>
        <end position="226"/>
    </location>
</feature>
<keyword evidence="1" id="KW-0472">Membrane</keyword>
<feature type="transmembrane region" description="Helical" evidence="1">
    <location>
        <begin position="95"/>
        <end position="113"/>
    </location>
</feature>
<dbReference type="Pfam" id="PF13803">
    <property type="entry name" value="DUF4184"/>
    <property type="match status" value="1"/>
</dbReference>
<evidence type="ECO:0008006" key="4">
    <source>
        <dbReference type="Google" id="ProtNLM"/>
    </source>
</evidence>
<dbReference type="AlphaFoldDB" id="A0A1L0BVQ7"/>
<keyword evidence="1" id="KW-1133">Transmembrane helix</keyword>
<dbReference type="GeneID" id="61297135"/>
<keyword evidence="1" id="KW-0812">Transmembrane</keyword>
<dbReference type="EMBL" id="FPLD01000097">
    <property type="protein sequence ID" value="SGZ09835.1"/>
    <property type="molecule type" value="Genomic_DNA"/>
</dbReference>
<name>A0A1L0BVQ7_9GAMM</name>